<dbReference type="InterPro" id="IPR012336">
    <property type="entry name" value="Thioredoxin-like_fold"/>
</dbReference>
<keyword evidence="6" id="KW-0472">Membrane</keyword>
<dbReference type="AlphaFoldDB" id="A0A177ZJK0"/>
<organism evidence="8 9">
    <name type="scientific">Lederbergia galactosidilytica</name>
    <dbReference type="NCBI Taxonomy" id="217031"/>
    <lineage>
        <taxon>Bacteria</taxon>
        <taxon>Bacillati</taxon>
        <taxon>Bacillota</taxon>
        <taxon>Bacilli</taxon>
        <taxon>Bacillales</taxon>
        <taxon>Bacillaceae</taxon>
        <taxon>Lederbergia</taxon>
    </lineage>
</organism>
<keyword evidence="3" id="KW-0560">Oxidoreductase</keyword>
<dbReference type="SUPFAM" id="SSF52833">
    <property type="entry name" value="Thioredoxin-like"/>
    <property type="match status" value="1"/>
</dbReference>
<keyword evidence="4" id="KW-1015">Disulfide bond</keyword>
<keyword evidence="6" id="KW-1133">Transmembrane helix</keyword>
<dbReference type="PATRIC" id="fig|217031.6.peg.3922"/>
<keyword evidence="2" id="KW-0732">Signal</keyword>
<evidence type="ECO:0000256" key="6">
    <source>
        <dbReference type="SAM" id="Phobius"/>
    </source>
</evidence>
<dbReference type="OrthoDB" id="117402at2"/>
<proteinExistence type="inferred from homology"/>
<comment type="similarity">
    <text evidence="1">Belongs to the thioredoxin family. DsbA subfamily.</text>
</comment>
<evidence type="ECO:0000256" key="5">
    <source>
        <dbReference type="ARBA" id="ARBA00023284"/>
    </source>
</evidence>
<evidence type="ECO:0000256" key="2">
    <source>
        <dbReference type="ARBA" id="ARBA00022729"/>
    </source>
</evidence>
<dbReference type="Proteomes" id="UP000077881">
    <property type="component" value="Unassembled WGS sequence"/>
</dbReference>
<feature type="domain" description="Thioredoxin-like fold" evidence="7">
    <location>
        <begin position="45"/>
        <end position="225"/>
    </location>
</feature>
<dbReference type="InterPro" id="IPR036249">
    <property type="entry name" value="Thioredoxin-like_sf"/>
</dbReference>
<dbReference type="RefSeq" id="WP_064468639.1">
    <property type="nucleotide sequence ID" value="NZ_LDJR01000058.1"/>
</dbReference>
<evidence type="ECO:0000256" key="3">
    <source>
        <dbReference type="ARBA" id="ARBA00023002"/>
    </source>
</evidence>
<keyword evidence="9" id="KW-1185">Reference proteome</keyword>
<evidence type="ECO:0000259" key="7">
    <source>
        <dbReference type="Pfam" id="PF13462"/>
    </source>
</evidence>
<evidence type="ECO:0000313" key="9">
    <source>
        <dbReference type="Proteomes" id="UP000077881"/>
    </source>
</evidence>
<dbReference type="EMBL" id="LDJR01000058">
    <property type="protein sequence ID" value="OAK67944.1"/>
    <property type="molecule type" value="Genomic_DNA"/>
</dbReference>
<evidence type="ECO:0000256" key="1">
    <source>
        <dbReference type="ARBA" id="ARBA00005791"/>
    </source>
</evidence>
<sequence>MNNKKLMIITIAIVVVAVIAIVILNKQINQADQENVIVDHPVIENQPTMGEEDAPVSIVEFGDYKCPACKAWSERVLPELEKDYIDTGKAKLSYINVLFHGEESVRAALASEAVFKQDPENFWAFHEALFQAQPTTEQHDEQWVTNETLVEIAQETAPDVDLDIDQFDKEIEKYKEEQPLESPEVNLDNQLRIKHNIESTPTVIINGILVNDPFDYKVVSKLIEKELK</sequence>
<evidence type="ECO:0000313" key="8">
    <source>
        <dbReference type="EMBL" id="OAK67944.1"/>
    </source>
</evidence>
<name>A0A177ZJK0_9BACI</name>
<evidence type="ECO:0000256" key="4">
    <source>
        <dbReference type="ARBA" id="ARBA00023157"/>
    </source>
</evidence>
<protein>
    <submittedName>
        <fullName evidence="8">Dihydroneopterin aldolase</fullName>
    </submittedName>
</protein>
<dbReference type="GO" id="GO:0016491">
    <property type="term" value="F:oxidoreductase activity"/>
    <property type="evidence" value="ECO:0007669"/>
    <property type="project" value="UniProtKB-KW"/>
</dbReference>
<keyword evidence="5" id="KW-0676">Redox-active center</keyword>
<keyword evidence="6" id="KW-0812">Transmembrane</keyword>
<comment type="caution">
    <text evidence="8">The sequence shown here is derived from an EMBL/GenBank/DDBJ whole genome shotgun (WGS) entry which is preliminary data.</text>
</comment>
<dbReference type="Gene3D" id="3.40.30.10">
    <property type="entry name" value="Glutaredoxin"/>
    <property type="match status" value="1"/>
</dbReference>
<accession>A0A177ZJK0</accession>
<dbReference type="PANTHER" id="PTHR13887:SF14">
    <property type="entry name" value="DISULFIDE BOND FORMATION PROTEIN D"/>
    <property type="match status" value="1"/>
</dbReference>
<dbReference type="PANTHER" id="PTHR13887">
    <property type="entry name" value="GLUTATHIONE S-TRANSFERASE KAPPA"/>
    <property type="match status" value="1"/>
</dbReference>
<dbReference type="STRING" id="217031.ABB05_18085"/>
<feature type="transmembrane region" description="Helical" evidence="6">
    <location>
        <begin position="6"/>
        <end position="24"/>
    </location>
</feature>
<dbReference type="Pfam" id="PF13462">
    <property type="entry name" value="Thioredoxin_4"/>
    <property type="match status" value="1"/>
</dbReference>
<gene>
    <name evidence="8" type="ORF">ABB05_18085</name>
</gene>
<reference evidence="8 9" key="1">
    <citation type="submission" date="2015-05" db="EMBL/GenBank/DDBJ databases">
        <title>Comparison of genome.</title>
        <authorList>
            <person name="Zheng Z."/>
            <person name="Sun M."/>
        </authorList>
    </citation>
    <scope>NUCLEOTIDE SEQUENCE [LARGE SCALE GENOMIC DNA]</scope>
    <source>
        <strain evidence="8 9">G25-74</strain>
    </source>
</reference>